<dbReference type="Gene3D" id="1.10.20.140">
    <property type="match status" value="1"/>
</dbReference>
<dbReference type="RefSeq" id="WP_183274821.1">
    <property type="nucleotide sequence ID" value="NZ_JACHXV010000003.1"/>
</dbReference>
<evidence type="ECO:0000313" key="14">
    <source>
        <dbReference type="EMBL" id="MBB3173064.1"/>
    </source>
</evidence>
<evidence type="ECO:0000256" key="4">
    <source>
        <dbReference type="ARBA" id="ARBA00022679"/>
    </source>
</evidence>
<keyword evidence="7 10" id="KW-0067">ATP-binding</keyword>
<reference evidence="14 15" key="1">
    <citation type="submission" date="2020-08" db="EMBL/GenBank/DDBJ databases">
        <title>Genomic Encyclopedia of Type Strains, Phase III (KMG-III): the genomes of soil and plant-associated and newly described type strains.</title>
        <authorList>
            <person name="Whitman W."/>
        </authorList>
    </citation>
    <scope>NUCLEOTIDE SEQUENCE [LARGE SCALE GENOMIC DNA]</scope>
    <source>
        <strain evidence="14 15">CECT 8088</strain>
    </source>
</reference>
<comment type="subunit">
    <text evidence="10">Monomer.</text>
</comment>
<dbReference type="Pfam" id="PF01715">
    <property type="entry name" value="IPPT"/>
    <property type="match status" value="1"/>
</dbReference>
<evidence type="ECO:0000256" key="11">
    <source>
        <dbReference type="RuleBase" id="RU003783"/>
    </source>
</evidence>
<comment type="catalytic activity">
    <reaction evidence="9 10 11">
        <text>adenosine(37) in tRNA + dimethylallyl diphosphate = N(6)-dimethylallyladenosine(37) in tRNA + diphosphate</text>
        <dbReference type="Rhea" id="RHEA:26482"/>
        <dbReference type="Rhea" id="RHEA-COMP:10162"/>
        <dbReference type="Rhea" id="RHEA-COMP:10375"/>
        <dbReference type="ChEBI" id="CHEBI:33019"/>
        <dbReference type="ChEBI" id="CHEBI:57623"/>
        <dbReference type="ChEBI" id="CHEBI:74411"/>
        <dbReference type="ChEBI" id="CHEBI:74415"/>
        <dbReference type="EC" id="2.5.1.75"/>
    </reaction>
</comment>
<dbReference type="EMBL" id="JACHXV010000003">
    <property type="protein sequence ID" value="MBB3173064.1"/>
    <property type="molecule type" value="Genomic_DNA"/>
</dbReference>
<evidence type="ECO:0000256" key="2">
    <source>
        <dbReference type="ARBA" id="ARBA00003213"/>
    </source>
</evidence>
<evidence type="ECO:0000256" key="7">
    <source>
        <dbReference type="ARBA" id="ARBA00022840"/>
    </source>
</evidence>
<keyword evidence="6 10" id="KW-0547">Nucleotide-binding</keyword>
<dbReference type="InterPro" id="IPR027417">
    <property type="entry name" value="P-loop_NTPase"/>
</dbReference>
<accession>A0A839UXH5</accession>
<name>A0A839UXH5_9PROT</name>
<gene>
    <name evidence="10" type="primary">miaA</name>
    <name evidence="14" type="ORF">FHR90_000882</name>
</gene>
<keyword evidence="4 10" id="KW-0808">Transferase</keyword>
<evidence type="ECO:0000256" key="12">
    <source>
        <dbReference type="RuleBase" id="RU003784"/>
    </source>
</evidence>
<feature type="binding site" evidence="10">
    <location>
        <begin position="19"/>
        <end position="26"/>
    </location>
    <ligand>
        <name>ATP</name>
        <dbReference type="ChEBI" id="CHEBI:30616"/>
    </ligand>
</feature>
<evidence type="ECO:0000256" key="1">
    <source>
        <dbReference type="ARBA" id="ARBA00001946"/>
    </source>
</evidence>
<organism evidence="14 15">
    <name type="scientific">Endobacter medicaginis</name>
    <dbReference type="NCBI Taxonomy" id="1181271"/>
    <lineage>
        <taxon>Bacteria</taxon>
        <taxon>Pseudomonadati</taxon>
        <taxon>Pseudomonadota</taxon>
        <taxon>Alphaproteobacteria</taxon>
        <taxon>Acetobacterales</taxon>
        <taxon>Acetobacteraceae</taxon>
        <taxon>Endobacter</taxon>
    </lineage>
</organism>
<evidence type="ECO:0000256" key="3">
    <source>
        <dbReference type="ARBA" id="ARBA00005842"/>
    </source>
</evidence>
<dbReference type="PANTHER" id="PTHR11088">
    <property type="entry name" value="TRNA DIMETHYLALLYLTRANSFERASE"/>
    <property type="match status" value="1"/>
</dbReference>
<dbReference type="GO" id="GO:0052381">
    <property type="term" value="F:tRNA dimethylallyltransferase activity"/>
    <property type="evidence" value="ECO:0007669"/>
    <property type="project" value="UniProtKB-UniRule"/>
</dbReference>
<keyword evidence="8 10" id="KW-0460">Magnesium</keyword>
<keyword evidence="15" id="KW-1185">Reference proteome</keyword>
<feature type="region of interest" description="Interaction with substrate tRNA" evidence="10">
    <location>
        <begin position="168"/>
        <end position="172"/>
    </location>
</feature>
<dbReference type="PANTHER" id="PTHR11088:SF60">
    <property type="entry name" value="TRNA DIMETHYLALLYLTRANSFERASE"/>
    <property type="match status" value="1"/>
</dbReference>
<dbReference type="GO" id="GO:0005524">
    <property type="term" value="F:ATP binding"/>
    <property type="evidence" value="ECO:0007669"/>
    <property type="project" value="UniProtKB-UniRule"/>
</dbReference>
<dbReference type="InterPro" id="IPR039657">
    <property type="entry name" value="Dimethylallyltransferase"/>
</dbReference>
<evidence type="ECO:0000256" key="10">
    <source>
        <dbReference type="HAMAP-Rule" id="MF_00185"/>
    </source>
</evidence>
<dbReference type="AlphaFoldDB" id="A0A839UXH5"/>
<comment type="function">
    <text evidence="2 10 12">Catalyzes the transfer of a dimethylallyl group onto the adenine at position 37 in tRNAs that read codons beginning with uridine, leading to the formation of N6-(dimethylallyl)adenosine (i(6)A).</text>
</comment>
<dbReference type="InterPro" id="IPR018022">
    <property type="entry name" value="IPT"/>
</dbReference>
<evidence type="ECO:0000313" key="15">
    <source>
        <dbReference type="Proteomes" id="UP000557688"/>
    </source>
</evidence>
<dbReference type="Proteomes" id="UP000557688">
    <property type="component" value="Unassembled WGS sequence"/>
</dbReference>
<protein>
    <recommendedName>
        <fullName evidence="10">tRNA dimethylallyltransferase</fullName>
        <ecNumber evidence="10">2.5.1.75</ecNumber>
    </recommendedName>
    <alternativeName>
        <fullName evidence="10">Dimethylallyl diphosphate:tRNA dimethylallyltransferase</fullName>
        <shortName evidence="10">DMAPP:tRNA dimethylallyltransferase</shortName>
        <shortName evidence="10">DMATase</shortName>
    </alternativeName>
    <alternativeName>
        <fullName evidence="10">Isopentenyl-diphosphate:tRNA isopentenyltransferase</fullName>
        <shortName evidence="10">IPP transferase</shortName>
        <shortName evidence="10">IPPT</shortName>
        <shortName evidence="10">IPTase</shortName>
    </alternativeName>
</protein>
<dbReference type="EC" id="2.5.1.75" evidence="10"/>
<comment type="cofactor">
    <cofactor evidence="1 10">
        <name>Mg(2+)</name>
        <dbReference type="ChEBI" id="CHEBI:18420"/>
    </cofactor>
</comment>
<feature type="binding site" evidence="10">
    <location>
        <begin position="21"/>
        <end position="26"/>
    </location>
    <ligand>
        <name>substrate</name>
    </ligand>
</feature>
<evidence type="ECO:0000256" key="6">
    <source>
        <dbReference type="ARBA" id="ARBA00022741"/>
    </source>
</evidence>
<evidence type="ECO:0000256" key="13">
    <source>
        <dbReference type="RuleBase" id="RU003785"/>
    </source>
</evidence>
<proteinExistence type="inferred from homology"/>
<feature type="region of interest" description="Interaction with substrate tRNA" evidence="10">
    <location>
        <begin position="44"/>
        <end position="47"/>
    </location>
</feature>
<feature type="site" description="Interaction with substrate tRNA" evidence="10">
    <location>
        <position position="132"/>
    </location>
</feature>
<evidence type="ECO:0000256" key="8">
    <source>
        <dbReference type="ARBA" id="ARBA00022842"/>
    </source>
</evidence>
<keyword evidence="5 10" id="KW-0819">tRNA processing</keyword>
<dbReference type="HAMAP" id="MF_00185">
    <property type="entry name" value="IPP_trans"/>
    <property type="match status" value="1"/>
</dbReference>
<dbReference type="SUPFAM" id="SSF52540">
    <property type="entry name" value="P-loop containing nucleoside triphosphate hydrolases"/>
    <property type="match status" value="1"/>
</dbReference>
<evidence type="ECO:0000256" key="9">
    <source>
        <dbReference type="ARBA" id="ARBA00049563"/>
    </source>
</evidence>
<dbReference type="Gene3D" id="3.40.50.300">
    <property type="entry name" value="P-loop containing nucleotide triphosphate hydrolases"/>
    <property type="match status" value="1"/>
</dbReference>
<dbReference type="NCBIfam" id="TIGR00174">
    <property type="entry name" value="miaA"/>
    <property type="match status" value="1"/>
</dbReference>
<sequence>MIEGHGKDQGLAEAVIVAGPTCSGKSALALALAERLGGAVINADSMQVYRELRVLTARPTPEDEARVPHLLYGVRPAAEAGSAAWWRAAALDAMERCRARGLLPILCGGTGLYFRALTDGLAEIPDPGEAARAEGRALLAELGAPGLHARLAEVDPRTAAGLRPSDSQRLARAWEVWRGTGQGLSDWQRAGTASGPVARFSAVRLDPPRPALREAITGRFTRMLAEGAIDEVRALLALGLDPALPAMRAHGVPELAQLLRGGITLIEAQAKAVSATTRYTKRQHTWFAHHALAEQDRTVILDHRTGDSEQVMQKILPDLVEFIRDRG</sequence>
<dbReference type="GO" id="GO:0006400">
    <property type="term" value="P:tRNA modification"/>
    <property type="evidence" value="ECO:0007669"/>
    <property type="project" value="TreeGrafter"/>
</dbReference>
<comment type="caution">
    <text evidence="10">Lacks conserved residue(s) required for the propagation of feature annotation.</text>
</comment>
<feature type="site" description="Interaction with substrate tRNA" evidence="10">
    <location>
        <position position="110"/>
    </location>
</feature>
<comment type="similarity">
    <text evidence="3 10 13">Belongs to the IPP transferase family.</text>
</comment>
<comment type="caution">
    <text evidence="14">The sequence shown here is derived from an EMBL/GenBank/DDBJ whole genome shotgun (WGS) entry which is preliminary data.</text>
</comment>
<evidence type="ECO:0000256" key="5">
    <source>
        <dbReference type="ARBA" id="ARBA00022694"/>
    </source>
</evidence>